<dbReference type="EMBL" id="LR590464">
    <property type="protein sequence ID" value="VTP69507.1"/>
    <property type="molecule type" value="Genomic_DNA"/>
</dbReference>
<dbReference type="Proteomes" id="UP000310719">
    <property type="component" value="Chromosome"/>
</dbReference>
<dbReference type="AlphaFoldDB" id="A0A4U9HXY6"/>
<evidence type="ECO:0000313" key="1">
    <source>
        <dbReference type="EMBL" id="VTP69507.1"/>
    </source>
</evidence>
<protein>
    <submittedName>
        <fullName evidence="1">Uncharacterized protein</fullName>
    </submittedName>
</protein>
<reference evidence="1 2" key="1">
    <citation type="submission" date="2019-05" db="EMBL/GenBank/DDBJ databases">
        <authorList>
            <consortium name="Pathogen Informatics"/>
        </authorList>
    </citation>
    <scope>NUCLEOTIDE SEQUENCE [LARGE SCALE GENOMIC DNA]</scope>
    <source>
        <strain evidence="1 2">NCTC13032</strain>
    </source>
</reference>
<accession>A0A4U9HXY6</accession>
<organism evidence="1 2">
    <name type="scientific">Leclercia adecarboxylata</name>
    <dbReference type="NCBI Taxonomy" id="83655"/>
    <lineage>
        <taxon>Bacteria</taxon>
        <taxon>Pseudomonadati</taxon>
        <taxon>Pseudomonadota</taxon>
        <taxon>Gammaproteobacteria</taxon>
        <taxon>Enterobacterales</taxon>
        <taxon>Enterobacteriaceae</taxon>
        <taxon>Leclercia</taxon>
    </lineage>
</organism>
<name>A0A4U9HXY6_9ENTR</name>
<gene>
    <name evidence="1" type="ORF">NCTC13032_04411</name>
</gene>
<proteinExistence type="predicted"/>
<sequence>MAPQLFILRHADFPTGGMPGVLSDEGLQADQPVKDEIAAVVQLLRRKADQAFIILPHHAVALGPGRVKIG</sequence>
<evidence type="ECO:0000313" key="2">
    <source>
        <dbReference type="Proteomes" id="UP000310719"/>
    </source>
</evidence>